<evidence type="ECO:0000313" key="3">
    <source>
        <dbReference type="Proteomes" id="UP000830401"/>
    </source>
</evidence>
<evidence type="ECO:0000313" key="2">
    <source>
        <dbReference type="EMBL" id="UOQ67983.1"/>
    </source>
</evidence>
<name>A0ABY4GAX3_9BACT</name>
<evidence type="ECO:0000256" key="1">
    <source>
        <dbReference type="SAM" id="Phobius"/>
    </source>
</evidence>
<dbReference type="PANTHER" id="PTHR43239">
    <property type="entry name" value="UPF0734 PROTEIN DDB_G0273871/DDB_G0273177"/>
    <property type="match status" value="1"/>
</dbReference>
<dbReference type="RefSeq" id="WP_245124396.1">
    <property type="nucleotide sequence ID" value="NZ_CP095061.1"/>
</dbReference>
<dbReference type="Gene3D" id="3.30.70.100">
    <property type="match status" value="1"/>
</dbReference>
<dbReference type="InterPro" id="IPR011008">
    <property type="entry name" value="Dimeric_a/b-barrel"/>
</dbReference>
<organism evidence="2 3">
    <name type="scientific">Hymenobacter volaticus</name>
    <dbReference type="NCBI Taxonomy" id="2932254"/>
    <lineage>
        <taxon>Bacteria</taxon>
        <taxon>Pseudomonadati</taxon>
        <taxon>Bacteroidota</taxon>
        <taxon>Cytophagia</taxon>
        <taxon>Cytophagales</taxon>
        <taxon>Hymenobacteraceae</taxon>
        <taxon>Hymenobacter</taxon>
    </lineage>
</organism>
<keyword evidence="3" id="KW-1185">Reference proteome</keyword>
<dbReference type="InterPro" id="IPR008000">
    <property type="entry name" value="Rham/fucose_mutarotase"/>
</dbReference>
<reference evidence="2" key="1">
    <citation type="submission" date="2022-04" db="EMBL/GenBank/DDBJ databases">
        <title>Hymenobacter sp. isolated from the air.</title>
        <authorList>
            <person name="Won M."/>
            <person name="Lee C.-M."/>
            <person name="Woen H.-Y."/>
            <person name="Kwon S.-W."/>
        </authorList>
    </citation>
    <scope>NUCLEOTIDE SEQUENCE</scope>
    <source>
        <strain evidence="2">5420S-77</strain>
    </source>
</reference>
<dbReference type="Pfam" id="PF05336">
    <property type="entry name" value="rhaM"/>
    <property type="match status" value="1"/>
</dbReference>
<dbReference type="InterPro" id="IPR052996">
    <property type="entry name" value="Carb_Metab_Mutarotase"/>
</dbReference>
<sequence>MKKPPLDTWNEVKLHTCVLPLLLVLNSRGSNNSSPKHYYLSRPRSLVCLLTTVLLLFALGSACAQTSGKAAILEVVGLNAAPVAADKLLALCKQYQVPTSSVYRWQNHLVVYGPAASIQRLQQPLTAAYPGATVKHYAAPFYKFDRQWCTDKTVSQQWDNLLLTANLVRDPAKQQEYLRYHATQFELWPEVAAGFCKASFQQLLVFRNERQLMLVISVPKGASLDELNPKTTENNPRVDEWNALMKQYQEGIPGTKPGDVWVFLKPVAAPVKTIIK</sequence>
<proteinExistence type="predicted"/>
<protein>
    <submittedName>
        <fullName evidence="2">L-rhamnose mutarotase</fullName>
    </submittedName>
</protein>
<dbReference type="Proteomes" id="UP000830401">
    <property type="component" value="Chromosome"/>
</dbReference>
<dbReference type="PANTHER" id="PTHR43239:SF1">
    <property type="entry name" value="UPF0734 PROTEIN DDB_G0273871_DDB_G0273177"/>
    <property type="match status" value="1"/>
</dbReference>
<dbReference type="SUPFAM" id="SSF54909">
    <property type="entry name" value="Dimeric alpha+beta barrel"/>
    <property type="match status" value="1"/>
</dbReference>
<feature type="transmembrane region" description="Helical" evidence="1">
    <location>
        <begin position="45"/>
        <end position="64"/>
    </location>
</feature>
<dbReference type="EMBL" id="CP095061">
    <property type="protein sequence ID" value="UOQ67983.1"/>
    <property type="molecule type" value="Genomic_DNA"/>
</dbReference>
<gene>
    <name evidence="2" type="ORF">MUN86_09055</name>
</gene>
<keyword evidence="1" id="KW-0812">Transmembrane</keyword>
<accession>A0ABY4GAX3</accession>
<keyword evidence="1" id="KW-1133">Transmembrane helix</keyword>
<keyword evidence="1" id="KW-0472">Membrane</keyword>